<evidence type="ECO:0000313" key="2">
    <source>
        <dbReference type="Proteomes" id="UP000215914"/>
    </source>
</evidence>
<reference evidence="1" key="1">
    <citation type="journal article" date="2017" name="Nature">
        <title>The sunflower genome provides insights into oil metabolism, flowering and Asterid evolution.</title>
        <authorList>
            <person name="Badouin H."/>
            <person name="Gouzy J."/>
            <person name="Grassa C.J."/>
            <person name="Murat F."/>
            <person name="Staton S.E."/>
            <person name="Cottret L."/>
            <person name="Lelandais-Briere C."/>
            <person name="Owens G.L."/>
            <person name="Carrere S."/>
            <person name="Mayjonade B."/>
            <person name="Legrand L."/>
            <person name="Gill N."/>
            <person name="Kane N.C."/>
            <person name="Bowers J.E."/>
            <person name="Hubner S."/>
            <person name="Bellec A."/>
            <person name="Berard A."/>
            <person name="Berges H."/>
            <person name="Blanchet N."/>
            <person name="Boniface M.C."/>
            <person name="Brunel D."/>
            <person name="Catrice O."/>
            <person name="Chaidir N."/>
            <person name="Claudel C."/>
            <person name="Donnadieu C."/>
            <person name="Faraut T."/>
            <person name="Fievet G."/>
            <person name="Helmstetter N."/>
            <person name="King M."/>
            <person name="Knapp S.J."/>
            <person name="Lai Z."/>
            <person name="Le Paslier M.C."/>
            <person name="Lippi Y."/>
            <person name="Lorenzon L."/>
            <person name="Mandel J.R."/>
            <person name="Marage G."/>
            <person name="Marchand G."/>
            <person name="Marquand E."/>
            <person name="Bret-Mestries E."/>
            <person name="Morien E."/>
            <person name="Nambeesan S."/>
            <person name="Nguyen T."/>
            <person name="Pegot-Espagnet P."/>
            <person name="Pouilly N."/>
            <person name="Raftis F."/>
            <person name="Sallet E."/>
            <person name="Schiex T."/>
            <person name="Thomas J."/>
            <person name="Vandecasteele C."/>
            <person name="Vares D."/>
            <person name="Vear F."/>
            <person name="Vautrin S."/>
            <person name="Crespi M."/>
            <person name="Mangin B."/>
            <person name="Burke J.M."/>
            <person name="Salse J."/>
            <person name="Munos S."/>
            <person name="Vincourt P."/>
            <person name="Rieseberg L.H."/>
            <person name="Langlade N.B."/>
        </authorList>
    </citation>
    <scope>NUCLEOTIDE SEQUENCE</scope>
    <source>
        <tissue evidence="1">Leaves</tissue>
    </source>
</reference>
<evidence type="ECO:0000313" key="1">
    <source>
        <dbReference type="EMBL" id="KAF5790712.1"/>
    </source>
</evidence>
<keyword evidence="2" id="KW-1185">Reference proteome</keyword>
<dbReference type="AlphaFoldDB" id="A0A9K3I5Y5"/>
<accession>A0A9K3I5Y5</accession>
<gene>
    <name evidence="1" type="ORF">HanXRQr2_Chr09g0386411</name>
</gene>
<organism evidence="1 2">
    <name type="scientific">Helianthus annuus</name>
    <name type="common">Common sunflower</name>
    <dbReference type="NCBI Taxonomy" id="4232"/>
    <lineage>
        <taxon>Eukaryota</taxon>
        <taxon>Viridiplantae</taxon>
        <taxon>Streptophyta</taxon>
        <taxon>Embryophyta</taxon>
        <taxon>Tracheophyta</taxon>
        <taxon>Spermatophyta</taxon>
        <taxon>Magnoliopsida</taxon>
        <taxon>eudicotyledons</taxon>
        <taxon>Gunneridae</taxon>
        <taxon>Pentapetalae</taxon>
        <taxon>asterids</taxon>
        <taxon>campanulids</taxon>
        <taxon>Asterales</taxon>
        <taxon>Asteraceae</taxon>
        <taxon>Asteroideae</taxon>
        <taxon>Heliantheae alliance</taxon>
        <taxon>Heliantheae</taxon>
        <taxon>Helianthus</taxon>
    </lineage>
</organism>
<proteinExistence type="predicted"/>
<dbReference type="Proteomes" id="UP000215914">
    <property type="component" value="Unassembled WGS sequence"/>
</dbReference>
<protein>
    <submittedName>
        <fullName evidence="1">Uncharacterized protein</fullName>
    </submittedName>
</protein>
<comment type="caution">
    <text evidence="1">The sequence shown here is derived from an EMBL/GenBank/DDBJ whole genome shotgun (WGS) entry which is preliminary data.</text>
</comment>
<dbReference type="Gramene" id="mRNA:HanXRQr2_Chr09g0386411">
    <property type="protein sequence ID" value="CDS:HanXRQr2_Chr09g0386411.1"/>
    <property type="gene ID" value="HanXRQr2_Chr09g0386411"/>
</dbReference>
<name>A0A9K3I5Y5_HELAN</name>
<reference evidence="1" key="2">
    <citation type="submission" date="2020-06" db="EMBL/GenBank/DDBJ databases">
        <title>Helianthus annuus Genome sequencing and assembly Release 2.</title>
        <authorList>
            <person name="Gouzy J."/>
            <person name="Langlade N."/>
            <person name="Munos S."/>
        </authorList>
    </citation>
    <scope>NUCLEOTIDE SEQUENCE</scope>
    <source>
        <tissue evidence="1">Leaves</tissue>
    </source>
</reference>
<dbReference type="EMBL" id="MNCJ02000324">
    <property type="protein sequence ID" value="KAF5790712.1"/>
    <property type="molecule type" value="Genomic_DNA"/>
</dbReference>
<sequence>MGASYVGMSSVPTGIENPQNGYRYPRFGTGILGSVPVFQGRTGKYRYQKHRKSVPNIFPFWKFGTCSKPVPYHLLILPYVYIPTLAHQLYKRWCTYFSSLSLLTYMFFI</sequence>